<keyword evidence="3" id="KW-0687">Ribonucleoprotein</keyword>
<accession>A0A5C7HPT7</accession>
<dbReference type="InterPro" id="IPR030826">
    <property type="entry name" value="Ribosomal_bTHX/bTHXc/bTHXm"/>
</dbReference>
<name>A0A5C7HPT7_9ROSI</name>
<evidence type="ECO:0000256" key="3">
    <source>
        <dbReference type="ARBA" id="ARBA00023274"/>
    </source>
</evidence>
<dbReference type="PANTHER" id="PTHR34550:SF2">
    <property type="entry name" value="SMALL RIBOSOMAL SUBUNIT PROTEIN BTHXC"/>
    <property type="match status" value="1"/>
</dbReference>
<dbReference type="PANTHER" id="PTHR34550">
    <property type="entry name" value="30S RIBOSOMAL PROTEIN S31, CHLOROPLASTIC"/>
    <property type="match status" value="1"/>
</dbReference>
<organism evidence="4 5">
    <name type="scientific">Acer yangbiense</name>
    <dbReference type="NCBI Taxonomy" id="1000413"/>
    <lineage>
        <taxon>Eukaryota</taxon>
        <taxon>Viridiplantae</taxon>
        <taxon>Streptophyta</taxon>
        <taxon>Embryophyta</taxon>
        <taxon>Tracheophyta</taxon>
        <taxon>Spermatophyta</taxon>
        <taxon>Magnoliopsida</taxon>
        <taxon>eudicotyledons</taxon>
        <taxon>Gunneridae</taxon>
        <taxon>Pentapetalae</taxon>
        <taxon>rosids</taxon>
        <taxon>malvids</taxon>
        <taxon>Sapindales</taxon>
        <taxon>Sapindaceae</taxon>
        <taxon>Hippocastanoideae</taxon>
        <taxon>Acereae</taxon>
        <taxon>Acer</taxon>
    </lineage>
</organism>
<keyword evidence="5" id="KW-1185">Reference proteome</keyword>
<dbReference type="GO" id="GO:0032544">
    <property type="term" value="P:plastid translation"/>
    <property type="evidence" value="ECO:0007669"/>
    <property type="project" value="TreeGrafter"/>
</dbReference>
<dbReference type="AlphaFoldDB" id="A0A5C7HPT7"/>
<protein>
    <submittedName>
        <fullName evidence="4">Uncharacterized protein</fullName>
    </submittedName>
</protein>
<dbReference type="Proteomes" id="UP000323000">
    <property type="component" value="Chromosome 7"/>
</dbReference>
<gene>
    <name evidence="4" type="ORF">EZV62_016604</name>
</gene>
<evidence type="ECO:0000256" key="2">
    <source>
        <dbReference type="ARBA" id="ARBA00022980"/>
    </source>
</evidence>
<dbReference type="EMBL" id="VAHF01000007">
    <property type="protein sequence ID" value="TXG58775.1"/>
    <property type="molecule type" value="Genomic_DNA"/>
</dbReference>
<dbReference type="GO" id="GO:0009536">
    <property type="term" value="C:plastid"/>
    <property type="evidence" value="ECO:0007669"/>
    <property type="project" value="TreeGrafter"/>
</dbReference>
<reference evidence="5" key="1">
    <citation type="journal article" date="2019" name="Gigascience">
        <title>De novo genome assembly of the endangered Acer yangbiense, a plant species with extremely small populations endemic to Yunnan Province, China.</title>
        <authorList>
            <person name="Yang J."/>
            <person name="Wariss H.M."/>
            <person name="Tao L."/>
            <person name="Zhang R."/>
            <person name="Yun Q."/>
            <person name="Hollingsworth P."/>
            <person name="Dao Z."/>
            <person name="Luo G."/>
            <person name="Guo H."/>
            <person name="Ma Y."/>
            <person name="Sun W."/>
        </authorList>
    </citation>
    <scope>NUCLEOTIDE SEQUENCE [LARGE SCALE GENOMIC DNA]</scope>
    <source>
        <strain evidence="5">cv. Malutang</strain>
    </source>
</reference>
<dbReference type="NCBIfam" id="TIGR04560">
    <property type="entry name" value="ribo_THX"/>
    <property type="match status" value="1"/>
</dbReference>
<proteinExistence type="inferred from homology"/>
<dbReference type="GO" id="GO:0005840">
    <property type="term" value="C:ribosome"/>
    <property type="evidence" value="ECO:0007669"/>
    <property type="project" value="UniProtKB-KW"/>
</dbReference>
<dbReference type="InterPro" id="IPR044695">
    <property type="entry name" value="Ribosomal_bTHXc/bTHXc_plant"/>
</dbReference>
<dbReference type="OrthoDB" id="694979at2759"/>
<comment type="caution">
    <text evidence="4">The sequence shown here is derived from an EMBL/GenBank/DDBJ whole genome shotgun (WGS) entry which is preliminary data.</text>
</comment>
<evidence type="ECO:0000313" key="5">
    <source>
        <dbReference type="Proteomes" id="UP000323000"/>
    </source>
</evidence>
<evidence type="ECO:0000256" key="1">
    <source>
        <dbReference type="ARBA" id="ARBA00010834"/>
    </source>
</evidence>
<comment type="similarity">
    <text evidence="1">Belongs to the bacterial ribosomal protein bTHX family.</text>
</comment>
<evidence type="ECO:0000313" key="4">
    <source>
        <dbReference type="EMBL" id="TXG58775.1"/>
    </source>
</evidence>
<dbReference type="GO" id="GO:1990904">
    <property type="term" value="C:ribonucleoprotein complex"/>
    <property type="evidence" value="ECO:0007669"/>
    <property type="project" value="UniProtKB-KW"/>
</dbReference>
<keyword evidence="2" id="KW-0689">Ribosomal protein</keyword>
<dbReference type="Pfam" id="PF17067">
    <property type="entry name" value="RPS31"/>
    <property type="match status" value="1"/>
</dbReference>
<sequence>MASLLLGALPIIPQSRISASHSSISGASLLHSTSSLSLSATRSPSLPFVYCGRGDKKTAKGKRFNHSFGNTSTGLFSFYPESESCRASLLYKHLMIYANLRDELYY</sequence>